<feature type="transmembrane region" description="Helical" evidence="9">
    <location>
        <begin position="851"/>
        <end position="872"/>
    </location>
</feature>
<reference evidence="11" key="1">
    <citation type="submission" date="2023-07" db="EMBL/GenBank/DDBJ databases">
        <authorList>
            <person name="Stuckert A."/>
        </authorList>
    </citation>
    <scope>NUCLEOTIDE SEQUENCE</scope>
</reference>
<evidence type="ECO:0000313" key="11">
    <source>
        <dbReference type="EMBL" id="CAJ0948575.1"/>
    </source>
</evidence>
<dbReference type="SUPFAM" id="SSF46689">
    <property type="entry name" value="Homeodomain-like"/>
    <property type="match status" value="1"/>
</dbReference>
<dbReference type="Gene3D" id="3.30.420.10">
    <property type="entry name" value="Ribonuclease H-like superfamily/Ribonuclease H"/>
    <property type="match status" value="1"/>
</dbReference>
<feature type="transmembrane region" description="Helical" evidence="9">
    <location>
        <begin position="897"/>
        <end position="920"/>
    </location>
</feature>
<evidence type="ECO:0000256" key="4">
    <source>
        <dbReference type="ARBA" id="ARBA00022989"/>
    </source>
</evidence>
<evidence type="ECO:0000256" key="3">
    <source>
        <dbReference type="ARBA" id="ARBA00022692"/>
    </source>
</evidence>
<dbReference type="PROSITE" id="PS50259">
    <property type="entry name" value="G_PROTEIN_RECEP_F3_4"/>
    <property type="match status" value="1"/>
</dbReference>
<dbReference type="PANTHER" id="PTHR24061:SF599">
    <property type="entry name" value="G-PROTEIN COUPLED RECEPTORS FAMILY 3 PROFILE DOMAIN-CONTAINING PROTEIN"/>
    <property type="match status" value="1"/>
</dbReference>
<keyword evidence="2" id="KW-1003">Cell membrane</keyword>
<dbReference type="InterPro" id="IPR017979">
    <property type="entry name" value="GPCR_3_CS"/>
</dbReference>
<dbReference type="InterPro" id="IPR000068">
    <property type="entry name" value="GPCR_3_Ca_sens_rcpt-rel"/>
</dbReference>
<feature type="transmembrane region" description="Helical" evidence="9">
    <location>
        <begin position="964"/>
        <end position="989"/>
    </location>
</feature>
<keyword evidence="5" id="KW-0297">G-protein coupled receptor</keyword>
<evidence type="ECO:0000256" key="7">
    <source>
        <dbReference type="ARBA" id="ARBA00023180"/>
    </source>
</evidence>
<dbReference type="PROSITE" id="PS00981">
    <property type="entry name" value="G_PROTEIN_RECEP_F3_3"/>
    <property type="match status" value="1"/>
</dbReference>
<feature type="transmembrane region" description="Helical" evidence="9">
    <location>
        <begin position="739"/>
        <end position="765"/>
    </location>
</feature>
<evidence type="ECO:0000256" key="1">
    <source>
        <dbReference type="ARBA" id="ARBA00004651"/>
    </source>
</evidence>
<keyword evidence="5" id="KW-0675">Receptor</keyword>
<gene>
    <name evidence="11" type="ORF">RIMI_LOCUS12205836</name>
</gene>
<dbReference type="Proteomes" id="UP001176940">
    <property type="component" value="Unassembled WGS sequence"/>
</dbReference>
<dbReference type="SUPFAM" id="SSF53822">
    <property type="entry name" value="Periplasmic binding protein-like I"/>
    <property type="match status" value="2"/>
</dbReference>
<protein>
    <recommendedName>
        <fullName evidence="10">G-protein coupled receptors family 3 profile domain-containing protein</fullName>
    </recommendedName>
</protein>
<feature type="transmembrane region" description="Helical" evidence="9">
    <location>
        <begin position="932"/>
        <end position="952"/>
    </location>
</feature>
<dbReference type="Pfam" id="PF07562">
    <property type="entry name" value="NCD3G"/>
    <property type="match status" value="1"/>
</dbReference>
<dbReference type="InterPro" id="IPR009057">
    <property type="entry name" value="Homeodomain-like_sf"/>
</dbReference>
<keyword evidence="6 9" id="KW-0472">Membrane</keyword>
<dbReference type="Gene3D" id="2.10.50.30">
    <property type="entry name" value="GPCR, family 3, nine cysteines domain"/>
    <property type="match status" value="1"/>
</dbReference>
<dbReference type="InterPro" id="IPR001828">
    <property type="entry name" value="ANF_lig-bd_rcpt"/>
</dbReference>
<comment type="subcellular location">
    <subcellularLocation>
        <location evidence="1">Cell membrane</location>
        <topology evidence="1">Multi-pass membrane protein</topology>
    </subcellularLocation>
</comment>
<evidence type="ECO:0000256" key="8">
    <source>
        <dbReference type="ARBA" id="ARBA00023224"/>
    </source>
</evidence>
<evidence type="ECO:0000256" key="6">
    <source>
        <dbReference type="ARBA" id="ARBA00023136"/>
    </source>
</evidence>
<evidence type="ECO:0000256" key="2">
    <source>
        <dbReference type="ARBA" id="ARBA00022475"/>
    </source>
</evidence>
<dbReference type="InterPro" id="IPR002492">
    <property type="entry name" value="Transposase_Tc1-like"/>
</dbReference>
<feature type="domain" description="G-protein coupled receptors family 3 profile" evidence="10">
    <location>
        <begin position="740"/>
        <end position="992"/>
    </location>
</feature>
<keyword evidence="4 9" id="KW-1133">Transmembrane helix</keyword>
<dbReference type="InterPro" id="IPR028082">
    <property type="entry name" value="Peripla_BP_I"/>
</dbReference>
<dbReference type="InterPro" id="IPR036397">
    <property type="entry name" value="RNaseH_sf"/>
</dbReference>
<feature type="transmembrane region" description="Helical" evidence="9">
    <location>
        <begin position="777"/>
        <end position="799"/>
    </location>
</feature>
<keyword evidence="7" id="KW-0325">Glycoprotein</keyword>
<evidence type="ECO:0000259" key="10">
    <source>
        <dbReference type="PROSITE" id="PS50259"/>
    </source>
</evidence>
<dbReference type="PANTHER" id="PTHR24061">
    <property type="entry name" value="CALCIUM-SENSING RECEPTOR-RELATED"/>
    <property type="match status" value="1"/>
</dbReference>
<evidence type="ECO:0000313" key="12">
    <source>
        <dbReference type="Proteomes" id="UP001176940"/>
    </source>
</evidence>
<dbReference type="Pfam" id="PF00003">
    <property type="entry name" value="7tm_3"/>
    <property type="match status" value="1"/>
</dbReference>
<dbReference type="InterPro" id="IPR011500">
    <property type="entry name" value="GPCR_3_9-Cys_dom"/>
</dbReference>
<dbReference type="Pfam" id="PF01094">
    <property type="entry name" value="ANF_receptor"/>
    <property type="match status" value="1"/>
</dbReference>
<keyword evidence="3 9" id="KW-0812">Transmembrane</keyword>
<dbReference type="InterPro" id="IPR017978">
    <property type="entry name" value="GPCR_3_C"/>
</dbReference>
<organism evidence="11 12">
    <name type="scientific">Ranitomeya imitator</name>
    <name type="common">mimic poison frog</name>
    <dbReference type="NCBI Taxonomy" id="111125"/>
    <lineage>
        <taxon>Eukaryota</taxon>
        <taxon>Metazoa</taxon>
        <taxon>Chordata</taxon>
        <taxon>Craniata</taxon>
        <taxon>Vertebrata</taxon>
        <taxon>Euteleostomi</taxon>
        <taxon>Amphibia</taxon>
        <taxon>Batrachia</taxon>
        <taxon>Anura</taxon>
        <taxon>Neobatrachia</taxon>
        <taxon>Hyloidea</taxon>
        <taxon>Dendrobatidae</taxon>
        <taxon>Dendrobatinae</taxon>
        <taxon>Ranitomeya</taxon>
    </lineage>
</organism>
<dbReference type="EMBL" id="CAUEEQ010028684">
    <property type="protein sequence ID" value="CAJ0948575.1"/>
    <property type="molecule type" value="Genomic_DNA"/>
</dbReference>
<evidence type="ECO:0000256" key="5">
    <source>
        <dbReference type="ARBA" id="ARBA00023040"/>
    </source>
</evidence>
<keyword evidence="8" id="KW-0807">Transducer</keyword>
<sequence>MAKPNIFGGTIRCLWGLLKSFLKYYINCGNQISYGATDPHLSNKLIFPYFYRTVPSSVHLHNALSSVLKHFGWAWVGIVYSNVESNENAIQKLKSSIITQGGCIEFTEKFLGSTNYWITEYERIAKVISESTATIIVFWADLEFTTNLYFLLHTLTRTEKVWIILTDMYHLLNPTTDIFDLSPFHGALAVQMKTMEIPGLMPFLWNITLDQYTFCNFIFLCKIVLYECKLVDGKLLHHTCKHDKAKKILMGVETLVESYRVYNAIYALAHALHMFMASKYCKESQIEGASLSYEHPLKDGNQALQKHTTYGNKKRTCEVGLTVLCRLEKCDTTIDLEGAYNEVQLPVAKTIKRYKETGSHEDCPRKGRPRVTSASEDKFIRVTSLRNRRITAAHIRDQVNATQSSSSRHISTTTVKRRLCAAGLHGKIAARKPLLRTGNKQKRLVWAKEHKKWTLDQWKSVLWSQESKFDIFGSNHCVFVRRRKGERMDSTCLVPTVKHGGGHVMVWGQTSRLCKGYLTKKESDGVLCQMTWPPQSPDLNPVEMVWGELDRRVKAKGPTNAKHLWELLQDCWKTIPGDYLLELIKRMPRLHQFLRRVQFTNSAGEDVYFDEHGDSAPKYDLINWVTGHKEKLRSLRVGKITSSSGENVSVNVSAIVWADRLAQEPPRSVCSDSCRAGSRKMILEGKPTCCYDCIPCPRGEVTNHTDMSSCWKCPDDQWPNGKKNECIEKQIIYLSYEDFLGTALACSAIVLSLASLFILAIFTRYQNSSVIKATNRNLSFLLLLSLTFTFCSCLVFVGYPGHITCLLRQTVFGMSFTVSVSSLLAKTILVVTAFRAIKPGSRMRRFMGRKLPWTIVGLSSSFQAVICALWLGTHPPTQFLDLHSQAGQIIVECEEHLGFYLMLSFIGCLAMGCFIIAFPARNLPDRYNEAKFITFSMLVFFSVWISFIPAYLSTKGKYTVAVEVFAILVSAAGVLGCIFFPKCFIIFYAPEK</sequence>
<evidence type="ECO:0000256" key="9">
    <source>
        <dbReference type="SAM" id="Phobius"/>
    </source>
</evidence>
<dbReference type="InterPro" id="IPR038550">
    <property type="entry name" value="GPCR_3_9-Cys_sf"/>
</dbReference>
<comment type="caution">
    <text evidence="11">The sequence shown here is derived from an EMBL/GenBank/DDBJ whole genome shotgun (WGS) entry which is preliminary data.</text>
</comment>
<accession>A0ABN9LXT2</accession>
<dbReference type="Pfam" id="PF01498">
    <property type="entry name" value="HTH_Tnp_Tc3_2"/>
    <property type="match status" value="1"/>
</dbReference>
<name>A0ABN9LXT2_9NEOB</name>
<feature type="transmembrane region" description="Helical" evidence="9">
    <location>
        <begin position="811"/>
        <end position="831"/>
    </location>
</feature>
<keyword evidence="12" id="KW-1185">Reference proteome</keyword>
<dbReference type="Gene3D" id="3.40.50.2300">
    <property type="match status" value="4"/>
</dbReference>
<proteinExistence type="predicted"/>